<feature type="region of interest" description="Disordered" evidence="1">
    <location>
        <begin position="96"/>
        <end position="116"/>
    </location>
</feature>
<name>A0A8J3QZX2_9ACTN</name>
<dbReference type="AlphaFoldDB" id="A0A8J3QZX2"/>
<dbReference type="PROSITE" id="PS50255">
    <property type="entry name" value="CYTOCHROME_B5_2"/>
    <property type="match status" value="1"/>
</dbReference>
<dbReference type="InterPro" id="IPR001199">
    <property type="entry name" value="Cyt_B5-like_heme/steroid-bd"/>
</dbReference>
<feature type="compositionally biased region" description="Pro residues" evidence="1">
    <location>
        <begin position="491"/>
        <end position="512"/>
    </location>
</feature>
<feature type="region of interest" description="Disordered" evidence="1">
    <location>
        <begin position="1"/>
        <end position="22"/>
    </location>
</feature>
<dbReference type="Proteomes" id="UP000642748">
    <property type="component" value="Unassembled WGS sequence"/>
</dbReference>
<dbReference type="InterPro" id="IPR005804">
    <property type="entry name" value="FA_desaturase_dom"/>
</dbReference>
<dbReference type="RefSeq" id="WP_203923407.1">
    <property type="nucleotide sequence ID" value="NZ_BONZ01000087.1"/>
</dbReference>
<dbReference type="Gene3D" id="3.10.120.10">
    <property type="entry name" value="Cytochrome b5-like heme/steroid binding domain"/>
    <property type="match status" value="1"/>
</dbReference>
<protein>
    <submittedName>
        <fullName evidence="4">Membrane protein</fullName>
    </submittedName>
</protein>
<feature type="compositionally biased region" description="Low complexity" evidence="1">
    <location>
        <begin position="1"/>
        <end position="14"/>
    </location>
</feature>
<feature type="compositionally biased region" description="Pro residues" evidence="1">
    <location>
        <begin position="103"/>
        <end position="113"/>
    </location>
</feature>
<evidence type="ECO:0000256" key="1">
    <source>
        <dbReference type="SAM" id="MobiDB-lite"/>
    </source>
</evidence>
<dbReference type="EMBL" id="BONZ01000087">
    <property type="protein sequence ID" value="GIH19968.1"/>
    <property type="molecule type" value="Genomic_DNA"/>
</dbReference>
<dbReference type="SUPFAM" id="SSF55856">
    <property type="entry name" value="Cytochrome b5-like heme/steroid binding domain"/>
    <property type="match status" value="1"/>
</dbReference>
<dbReference type="Pfam" id="PF00173">
    <property type="entry name" value="Cyt-b5"/>
    <property type="match status" value="1"/>
</dbReference>
<sequence length="534" mass="59676">MSETTSPSSSRSSPHTGTVLPQGRPFWIVDGKAYDFTDWMSLHPGGAMWFRQTEGRDISALLHTYHREPEKAKRFLAKYEIEELSGITVRPKVIVPPRASEGVPPPPDEPPPTSEHDVLPKLGIPPFLLAPDFDARTDLPKLDYREQGSLLAEIREKLNVRFSKKDLKKYDRAFDAVTWAIGVAHVAALALLIAHLLPAWAFVVIMVVTRTSLAGSGHYHLHRKWKDQRRFTMPIGKALFDINYVGTSLIGSDGHVLLHHPYLGSGADVKKTFFDSMLRLHPILRVPGYTLHKFGICLTGLAFRAREIARFERPRRNTPDGRNSAPDAIRTDFWIIRAWIVVEFAACLGTGHILAWAVQFFITLWFNTFLVVASHDFEESVTEQELAAIPEPLREDWAAQQIGLSYDLSVVGNRWIDLFLSAGLSPHRVHHVLPWQGSGFANLASEETVRQACERVGITWERPRNLIFGRFPAVMKHYLLCPARPAPPPPPDFLPSLLPPPPPPGALPPPPSSVKQQVGVLLSYAADGWRGVGV</sequence>
<evidence type="ECO:0000256" key="2">
    <source>
        <dbReference type="SAM" id="Phobius"/>
    </source>
</evidence>
<accession>A0A8J3QZX2</accession>
<dbReference type="PANTHER" id="PTHR19353">
    <property type="entry name" value="FATTY ACID DESATURASE 2"/>
    <property type="match status" value="1"/>
</dbReference>
<dbReference type="InterPro" id="IPR036400">
    <property type="entry name" value="Cyt_B5-like_heme/steroid_sf"/>
</dbReference>
<keyword evidence="5" id="KW-1185">Reference proteome</keyword>
<dbReference type="PANTHER" id="PTHR19353:SF19">
    <property type="entry name" value="DELTA(5) FATTY ACID DESATURASE C-RELATED"/>
    <property type="match status" value="1"/>
</dbReference>
<proteinExistence type="predicted"/>
<gene>
    <name evidence="4" type="ORF">Raf01_81400</name>
</gene>
<keyword evidence="2" id="KW-1133">Transmembrane helix</keyword>
<dbReference type="GO" id="GO:0016020">
    <property type="term" value="C:membrane"/>
    <property type="evidence" value="ECO:0007669"/>
    <property type="project" value="TreeGrafter"/>
</dbReference>
<dbReference type="GO" id="GO:0016717">
    <property type="term" value="F:oxidoreductase activity, acting on paired donors, with oxidation of a pair of donors resulting in the reduction of molecular oxygen to two molecules of water"/>
    <property type="evidence" value="ECO:0007669"/>
    <property type="project" value="TreeGrafter"/>
</dbReference>
<dbReference type="GO" id="GO:0042759">
    <property type="term" value="P:long-chain fatty acid biosynthetic process"/>
    <property type="evidence" value="ECO:0007669"/>
    <property type="project" value="UniProtKB-ARBA"/>
</dbReference>
<feature type="transmembrane region" description="Helical" evidence="2">
    <location>
        <begin position="340"/>
        <end position="366"/>
    </location>
</feature>
<evidence type="ECO:0000259" key="3">
    <source>
        <dbReference type="PROSITE" id="PS50255"/>
    </source>
</evidence>
<evidence type="ECO:0000313" key="4">
    <source>
        <dbReference type="EMBL" id="GIH19968.1"/>
    </source>
</evidence>
<keyword evidence="2" id="KW-0812">Transmembrane</keyword>
<feature type="transmembrane region" description="Helical" evidence="2">
    <location>
        <begin position="173"/>
        <end position="193"/>
    </location>
</feature>
<reference evidence="4" key="1">
    <citation type="submission" date="2021-01" db="EMBL/GenBank/DDBJ databases">
        <title>Whole genome shotgun sequence of Rugosimonospora africana NBRC 104875.</title>
        <authorList>
            <person name="Komaki H."/>
            <person name="Tamura T."/>
        </authorList>
    </citation>
    <scope>NUCLEOTIDE SEQUENCE</scope>
    <source>
        <strain evidence="4">NBRC 104875</strain>
    </source>
</reference>
<feature type="transmembrane region" description="Helical" evidence="2">
    <location>
        <begin position="199"/>
        <end position="221"/>
    </location>
</feature>
<dbReference type="InterPro" id="IPR012171">
    <property type="entry name" value="Fatty_acid_desaturase"/>
</dbReference>
<dbReference type="Pfam" id="PF00487">
    <property type="entry name" value="FA_desaturase"/>
    <property type="match status" value="1"/>
</dbReference>
<dbReference type="GO" id="GO:0006636">
    <property type="term" value="P:unsaturated fatty acid biosynthetic process"/>
    <property type="evidence" value="ECO:0007669"/>
    <property type="project" value="UniProtKB-ARBA"/>
</dbReference>
<organism evidence="4 5">
    <name type="scientific">Rugosimonospora africana</name>
    <dbReference type="NCBI Taxonomy" id="556532"/>
    <lineage>
        <taxon>Bacteria</taxon>
        <taxon>Bacillati</taxon>
        <taxon>Actinomycetota</taxon>
        <taxon>Actinomycetes</taxon>
        <taxon>Micromonosporales</taxon>
        <taxon>Micromonosporaceae</taxon>
        <taxon>Rugosimonospora</taxon>
    </lineage>
</organism>
<evidence type="ECO:0000313" key="5">
    <source>
        <dbReference type="Proteomes" id="UP000642748"/>
    </source>
</evidence>
<keyword evidence="2" id="KW-0472">Membrane</keyword>
<comment type="caution">
    <text evidence="4">The sequence shown here is derived from an EMBL/GenBank/DDBJ whole genome shotgun (WGS) entry which is preliminary data.</text>
</comment>
<feature type="domain" description="Cytochrome b5 heme-binding" evidence="3">
    <location>
        <begin position="15"/>
        <end position="85"/>
    </location>
</feature>
<feature type="region of interest" description="Disordered" evidence="1">
    <location>
        <begin position="491"/>
        <end position="514"/>
    </location>
</feature>